<protein>
    <recommendedName>
        <fullName evidence="3">LmbE family protein</fullName>
    </recommendedName>
</protein>
<dbReference type="STRING" id="926569.ANT_17910"/>
<dbReference type="RefSeq" id="WP_013560195.1">
    <property type="nucleotide sequence ID" value="NC_014960.1"/>
</dbReference>
<dbReference type="KEGG" id="atm:ANT_17910"/>
<dbReference type="OrthoDB" id="9815144at2"/>
<dbReference type="HOGENOM" id="CLU_049311_6_1_0"/>
<organism evidence="1 2">
    <name type="scientific">Anaerolinea thermophila (strain DSM 14523 / JCM 11388 / NBRC 100420 / UNI-1)</name>
    <dbReference type="NCBI Taxonomy" id="926569"/>
    <lineage>
        <taxon>Bacteria</taxon>
        <taxon>Bacillati</taxon>
        <taxon>Chloroflexota</taxon>
        <taxon>Anaerolineae</taxon>
        <taxon>Anaerolineales</taxon>
        <taxon>Anaerolineaceae</taxon>
        <taxon>Anaerolinea</taxon>
    </lineage>
</organism>
<dbReference type="Proteomes" id="UP000008922">
    <property type="component" value="Chromosome"/>
</dbReference>
<evidence type="ECO:0008006" key="3">
    <source>
        <dbReference type="Google" id="ProtNLM"/>
    </source>
</evidence>
<dbReference type="PANTHER" id="PTHR12993:SF11">
    <property type="entry name" value="N-ACETYLGLUCOSAMINYL-PHOSPHATIDYLINOSITOL DE-N-ACETYLASE"/>
    <property type="match status" value="1"/>
</dbReference>
<dbReference type="InterPro" id="IPR003737">
    <property type="entry name" value="GlcNAc_PI_deacetylase-related"/>
</dbReference>
<dbReference type="GO" id="GO:0016811">
    <property type="term" value="F:hydrolase activity, acting on carbon-nitrogen (but not peptide) bonds, in linear amides"/>
    <property type="evidence" value="ECO:0007669"/>
    <property type="project" value="TreeGrafter"/>
</dbReference>
<name>E8N5V3_ANATU</name>
<evidence type="ECO:0000313" key="2">
    <source>
        <dbReference type="Proteomes" id="UP000008922"/>
    </source>
</evidence>
<dbReference type="Gene3D" id="3.40.50.10320">
    <property type="entry name" value="LmbE-like"/>
    <property type="match status" value="1"/>
</dbReference>
<dbReference type="Pfam" id="PF02585">
    <property type="entry name" value="PIG-L"/>
    <property type="match status" value="1"/>
</dbReference>
<gene>
    <name evidence="1" type="ordered locus">ANT_17910</name>
</gene>
<dbReference type="PANTHER" id="PTHR12993">
    <property type="entry name" value="N-ACETYLGLUCOSAMINYL-PHOSPHATIDYLINOSITOL DE-N-ACETYLASE-RELATED"/>
    <property type="match status" value="1"/>
</dbReference>
<dbReference type="eggNOG" id="COG2120">
    <property type="taxonomic scope" value="Bacteria"/>
</dbReference>
<dbReference type="AlphaFoldDB" id="E8N5V3"/>
<dbReference type="EMBL" id="AP012029">
    <property type="protein sequence ID" value="BAJ63817.1"/>
    <property type="molecule type" value="Genomic_DNA"/>
</dbReference>
<keyword evidence="2" id="KW-1185">Reference proteome</keyword>
<proteinExistence type="predicted"/>
<dbReference type="InterPro" id="IPR024078">
    <property type="entry name" value="LmbE-like_dom_sf"/>
</dbReference>
<dbReference type="InParanoid" id="E8N5V3"/>
<sequence length="224" mass="25928">MMNNDMIFYGRRVLFLGAHPDDIELGCGALIAHIVPHTEIRCVTLSDNQKNPALKNLVEEHYRSMEVLGVPKEWVVLGPFETRRFPHYRQEILEYLLDWNRKFQPDIIFVHTKADIHQDHGTVTEEALRAFRGKTVLGFDVIRSSYGFFPSFLVEVSQQDVEKKIQALAEYKTYADKYYFNPEITRSTLIRNGAICERQYAEGFDILRIVGAFGCREMLTACES</sequence>
<accession>E8N5V3</accession>
<evidence type="ECO:0000313" key="1">
    <source>
        <dbReference type="EMBL" id="BAJ63817.1"/>
    </source>
</evidence>
<reference evidence="1 2" key="1">
    <citation type="submission" date="2010-12" db="EMBL/GenBank/DDBJ databases">
        <title>Whole genome sequence of Anaerolinea thermophila UNI-1.</title>
        <authorList>
            <person name="Narita-Yamada S."/>
            <person name="Kishi E."/>
            <person name="Watanabe Y."/>
            <person name="Takasaki K."/>
            <person name="Ankai A."/>
            <person name="Oguchi A."/>
            <person name="Fukui S."/>
            <person name="Takahashi M."/>
            <person name="Yashiro I."/>
            <person name="Hosoyama A."/>
            <person name="Sekiguchi Y."/>
            <person name="Hanada S."/>
            <person name="Fujita N."/>
        </authorList>
    </citation>
    <scope>NUCLEOTIDE SEQUENCE [LARGE SCALE GENOMIC DNA]</scope>
    <source>
        <strain evidence="2">DSM 14523 / JCM 11388 / NBRC 100420 / UNI-1</strain>
    </source>
</reference>
<dbReference type="SUPFAM" id="SSF102588">
    <property type="entry name" value="LmbE-like"/>
    <property type="match status" value="1"/>
</dbReference>